<keyword evidence="1 11" id="KW-0436">Ligase</keyword>
<dbReference type="Gene3D" id="1.10.287.610">
    <property type="entry name" value="Helix hairpin bin"/>
    <property type="match status" value="1"/>
</dbReference>
<feature type="binding site" evidence="11">
    <location>
        <position position="420"/>
    </location>
    <ligand>
        <name>Zn(2+)</name>
        <dbReference type="ChEBI" id="CHEBI:29105"/>
    </ligand>
</feature>
<keyword evidence="6 11" id="KW-0460">Magnesium</keyword>
<dbReference type="PROSITE" id="PS50172">
    <property type="entry name" value="BRCT"/>
    <property type="match status" value="1"/>
</dbReference>
<feature type="binding site" evidence="11">
    <location>
        <begin position="95"/>
        <end position="96"/>
    </location>
    <ligand>
        <name>NAD(+)</name>
        <dbReference type="ChEBI" id="CHEBI:57540"/>
    </ligand>
</feature>
<dbReference type="SUPFAM" id="SSF52113">
    <property type="entry name" value="BRCT domain"/>
    <property type="match status" value="1"/>
</dbReference>
<dbReference type="Pfam" id="PF22745">
    <property type="entry name" value="Nlig-Ia"/>
    <property type="match status" value="1"/>
</dbReference>
<dbReference type="InterPro" id="IPR033136">
    <property type="entry name" value="DNA_ligase_CS"/>
</dbReference>
<evidence type="ECO:0000313" key="13">
    <source>
        <dbReference type="EMBL" id="EHR37600.1"/>
    </source>
</evidence>
<dbReference type="CDD" id="cd17748">
    <property type="entry name" value="BRCT_DNA_ligase_like"/>
    <property type="match status" value="1"/>
</dbReference>
<evidence type="ECO:0000256" key="4">
    <source>
        <dbReference type="ARBA" id="ARBA00022763"/>
    </source>
</evidence>
<keyword evidence="4 11" id="KW-0227">DNA damage</keyword>
<reference evidence="13 14" key="1">
    <citation type="submission" date="2012-01" db="EMBL/GenBank/DDBJ databases">
        <title>The Genome Sequence of Megamonas funiformis YIT 11815.</title>
        <authorList>
            <consortium name="The Broad Institute Genome Sequencing Platform"/>
            <person name="Earl A."/>
            <person name="Ward D."/>
            <person name="Feldgarden M."/>
            <person name="Gevers D."/>
            <person name="Morotomi M."/>
            <person name="Young S.K."/>
            <person name="Zeng Q."/>
            <person name="Gargeya S."/>
            <person name="Fitzgerald M."/>
            <person name="Haas B."/>
            <person name="Abouelleil A."/>
            <person name="Alvarado L."/>
            <person name="Arachchi H.M."/>
            <person name="Berlin A."/>
            <person name="Chapman S.B."/>
            <person name="Gearin G."/>
            <person name="Goldberg J."/>
            <person name="Griggs A."/>
            <person name="Gujja S."/>
            <person name="Hansen M."/>
            <person name="Heiman D."/>
            <person name="Howarth C."/>
            <person name="Larimer J."/>
            <person name="Lui A."/>
            <person name="MacDonald P.J.P."/>
            <person name="McCowen C."/>
            <person name="Montmayeur A."/>
            <person name="Murphy C."/>
            <person name="Neiman D."/>
            <person name="Pearson M."/>
            <person name="Priest M."/>
            <person name="Roberts A."/>
            <person name="Saif S."/>
            <person name="Shea T."/>
            <person name="Sisk P."/>
            <person name="Stolte C."/>
            <person name="Sykes S."/>
            <person name="Wortman J."/>
            <person name="Nusbaum C."/>
            <person name="Birren B."/>
        </authorList>
    </citation>
    <scope>NUCLEOTIDE SEQUENCE [LARGE SCALE GENOMIC DNA]</scope>
    <source>
        <strain evidence="13 14">YIT 11815</strain>
    </source>
</reference>
<evidence type="ECO:0000256" key="2">
    <source>
        <dbReference type="ARBA" id="ARBA00022705"/>
    </source>
</evidence>
<keyword evidence="9 11" id="KW-0464">Manganese</keyword>
<dbReference type="PIRSF" id="PIRSF001604">
    <property type="entry name" value="LigA"/>
    <property type="match status" value="1"/>
</dbReference>
<evidence type="ECO:0000256" key="3">
    <source>
        <dbReference type="ARBA" id="ARBA00022723"/>
    </source>
</evidence>
<dbReference type="HAMAP" id="MF_01588">
    <property type="entry name" value="DNA_ligase_A"/>
    <property type="match status" value="1"/>
</dbReference>
<dbReference type="Proteomes" id="UP000005963">
    <property type="component" value="Unassembled WGS sequence"/>
</dbReference>
<protein>
    <recommendedName>
        <fullName evidence="11">DNA ligase</fullName>
        <ecNumber evidence="11">6.5.1.2</ecNumber>
    </recommendedName>
    <alternativeName>
        <fullName evidence="11">Polydeoxyribonucleotide synthase [NAD(+)]</fullName>
    </alternativeName>
</protein>
<dbReference type="InterPro" id="IPR013839">
    <property type="entry name" value="DNAligase_adenylation"/>
</dbReference>
<evidence type="ECO:0000256" key="6">
    <source>
        <dbReference type="ARBA" id="ARBA00022842"/>
    </source>
</evidence>
<feature type="binding site" evidence="11">
    <location>
        <position position="417"/>
    </location>
    <ligand>
        <name>Zn(2+)</name>
        <dbReference type="ChEBI" id="CHEBI:29105"/>
    </ligand>
</feature>
<dbReference type="InterPro" id="IPR010994">
    <property type="entry name" value="RuvA_2-like"/>
</dbReference>
<evidence type="ECO:0000256" key="8">
    <source>
        <dbReference type="ARBA" id="ARBA00023204"/>
    </source>
</evidence>
<dbReference type="Gene3D" id="1.10.150.20">
    <property type="entry name" value="5' to 3' exonuclease, C-terminal subdomain"/>
    <property type="match status" value="2"/>
</dbReference>
<evidence type="ECO:0000256" key="7">
    <source>
        <dbReference type="ARBA" id="ARBA00023027"/>
    </source>
</evidence>
<dbReference type="SUPFAM" id="SSF56091">
    <property type="entry name" value="DNA ligase/mRNA capping enzyme, catalytic domain"/>
    <property type="match status" value="1"/>
</dbReference>
<comment type="caution">
    <text evidence="13">The sequence shown here is derived from an EMBL/GenBank/DDBJ whole genome shotgun (WGS) entry which is preliminary data.</text>
</comment>
<evidence type="ECO:0000256" key="11">
    <source>
        <dbReference type="HAMAP-Rule" id="MF_01588"/>
    </source>
</evidence>
<keyword evidence="5 11" id="KW-0862">Zinc</keyword>
<dbReference type="InterPro" id="IPR001357">
    <property type="entry name" value="BRCT_dom"/>
</dbReference>
<feature type="binding site" evidence="11">
    <location>
        <position position="434"/>
    </location>
    <ligand>
        <name>Zn(2+)</name>
        <dbReference type="ChEBI" id="CHEBI:29105"/>
    </ligand>
</feature>
<evidence type="ECO:0000256" key="9">
    <source>
        <dbReference type="ARBA" id="ARBA00023211"/>
    </source>
</evidence>
<dbReference type="Pfam" id="PF01653">
    <property type="entry name" value="DNA_ligase_aden"/>
    <property type="match status" value="1"/>
</dbReference>
<dbReference type="InterPro" id="IPR004149">
    <property type="entry name" value="Znf_DNAligase_C4"/>
</dbReference>
<feature type="binding site" evidence="11">
    <location>
        <position position="323"/>
    </location>
    <ligand>
        <name>NAD(+)</name>
        <dbReference type="ChEBI" id="CHEBI:57540"/>
    </ligand>
</feature>
<dbReference type="PANTHER" id="PTHR23389">
    <property type="entry name" value="CHROMOSOME TRANSMISSION FIDELITY FACTOR 18"/>
    <property type="match status" value="1"/>
</dbReference>
<keyword evidence="7 11" id="KW-0520">NAD</keyword>
<keyword evidence="2 11" id="KW-0235">DNA replication</keyword>
<dbReference type="Gene3D" id="6.20.10.30">
    <property type="match status" value="1"/>
</dbReference>
<dbReference type="Pfam" id="PF00533">
    <property type="entry name" value="BRCT"/>
    <property type="match status" value="1"/>
</dbReference>
<name>A0ABP2NKT3_9FIRM</name>
<proteinExistence type="inferred from homology"/>
<dbReference type="SMART" id="SM00532">
    <property type="entry name" value="LIGANc"/>
    <property type="match status" value="1"/>
</dbReference>
<sequence>MVTGLFICIVGEIMDDIKKQIDELKKKILYHNDLYYNQDNPEIEDAQYDELMRQLKKLEAENPELITKDSPTQKVGGMAKREAGVLVKHDVPMLSLQDVFSAEEVETFVDNMQKELDNPEFVVEEKIDGLSLALRYVDGELKLAVTRGDGVVQGEDVTANAMQIKDIKKKIKEKLPYFEVRGEVYMTREAFSLVNEKQELLGKRLFANPRNCAAGTLRQLDSKIIKERNLSMFIFNLQKVEGIELKSHTQAYEFMHKQGMKIIHSYKVCKTKKEVLQAIEEIGNRRGDLDYDIDGAVVKINDFAQREKLGATSKVPKWAIAYKYPPEEKETKLLNIELSVGRTGRITPTAVFEPVWLCGTKVERATLHNQDFIDDLDIRIGDTIKVYKSGEIIPKVRCVIKEKRPQDSKPFIIGDTCPVCNAHTIHDDKADIRCSNPHCPAQIERWIINFVGRDAMDIKGFGMMYIKTLIENGYLKDPADIYYLHNYRDELIAKGLIGKEKNTDKLLNAIEKSKQNAPWRLLTGLGILNIGKSASRSLINHFHSFDDIAKATEEEIKQVADIGEISAKLVYEFFHDEENIALLNKLKEANVNMAEEKTEKTSDKFQGLTFVLTGTLETMGRSEASEIIQSLGGKASGSVSKKTSYVIAGANAGSKLTKAESLGVKIITEQEFLAMVKEN</sequence>
<dbReference type="InterPro" id="IPR012340">
    <property type="entry name" value="NA-bd_OB-fold"/>
</dbReference>
<dbReference type="Pfam" id="PF12826">
    <property type="entry name" value="HHH_2"/>
    <property type="match status" value="1"/>
</dbReference>
<dbReference type="PANTHER" id="PTHR23389:SF9">
    <property type="entry name" value="DNA LIGASE"/>
    <property type="match status" value="1"/>
</dbReference>
<feature type="binding site" evidence="11">
    <location>
        <position position="299"/>
    </location>
    <ligand>
        <name>NAD(+)</name>
        <dbReference type="ChEBI" id="CHEBI:57540"/>
    </ligand>
</feature>
<gene>
    <name evidence="11" type="primary">ligA</name>
    <name evidence="13" type="ORF">HMPREF9454_01103</name>
</gene>
<keyword evidence="8 11" id="KW-0234">DNA repair</keyword>
<feature type="binding site" evidence="11">
    <location>
        <position position="183"/>
    </location>
    <ligand>
        <name>NAD(+)</name>
        <dbReference type="ChEBI" id="CHEBI:57540"/>
    </ligand>
</feature>
<dbReference type="Pfam" id="PF03119">
    <property type="entry name" value="DNA_ligase_ZBD"/>
    <property type="match status" value="1"/>
</dbReference>
<feature type="binding site" evidence="11">
    <location>
        <position position="439"/>
    </location>
    <ligand>
        <name>Zn(2+)</name>
        <dbReference type="ChEBI" id="CHEBI:29105"/>
    </ligand>
</feature>
<dbReference type="InterPro" id="IPR004150">
    <property type="entry name" value="NAD_DNA_ligase_OB"/>
</dbReference>
<feature type="binding site" evidence="11">
    <location>
        <position position="124"/>
    </location>
    <ligand>
        <name>NAD(+)</name>
        <dbReference type="ChEBI" id="CHEBI:57540"/>
    </ligand>
</feature>
<evidence type="ECO:0000259" key="12">
    <source>
        <dbReference type="PROSITE" id="PS50172"/>
    </source>
</evidence>
<dbReference type="EMBL" id="ADMB01000050">
    <property type="protein sequence ID" value="EHR37600.1"/>
    <property type="molecule type" value="Genomic_DNA"/>
</dbReference>
<dbReference type="CDD" id="cd00114">
    <property type="entry name" value="LIGANc"/>
    <property type="match status" value="1"/>
</dbReference>
<feature type="active site" description="N6-AMP-lysine intermediate" evidence="11">
    <location>
        <position position="126"/>
    </location>
</feature>
<comment type="function">
    <text evidence="11">DNA ligase that catalyzes the formation of phosphodiester linkages between 5'-phosphoryl and 3'-hydroxyl groups in double-stranded DNA using NAD as a coenzyme and as the energy source for the reaction. It is essential for DNA replication and repair of damaged DNA.</text>
</comment>
<dbReference type="NCBIfam" id="NF005932">
    <property type="entry name" value="PRK07956.1"/>
    <property type="match status" value="1"/>
</dbReference>
<organism evidence="13 14">
    <name type="scientific">Megamonas funiformis YIT 11815</name>
    <dbReference type="NCBI Taxonomy" id="742816"/>
    <lineage>
        <taxon>Bacteria</taxon>
        <taxon>Bacillati</taxon>
        <taxon>Bacillota</taxon>
        <taxon>Negativicutes</taxon>
        <taxon>Selenomonadales</taxon>
        <taxon>Selenomonadaceae</taxon>
        <taxon>Megamonas</taxon>
    </lineage>
</organism>
<keyword evidence="14" id="KW-1185">Reference proteome</keyword>
<feature type="binding site" evidence="11">
    <location>
        <begin position="45"/>
        <end position="49"/>
    </location>
    <ligand>
        <name>NAD(+)</name>
        <dbReference type="ChEBI" id="CHEBI:57540"/>
    </ligand>
</feature>
<accession>A0ABP2NKT3</accession>
<comment type="similarity">
    <text evidence="11">Belongs to the NAD-dependent DNA ligase family. LigA subfamily.</text>
</comment>
<evidence type="ECO:0000256" key="5">
    <source>
        <dbReference type="ARBA" id="ARBA00022833"/>
    </source>
</evidence>
<evidence type="ECO:0000313" key="14">
    <source>
        <dbReference type="Proteomes" id="UP000005963"/>
    </source>
</evidence>
<dbReference type="GO" id="GO:0016874">
    <property type="term" value="F:ligase activity"/>
    <property type="evidence" value="ECO:0007669"/>
    <property type="project" value="UniProtKB-KW"/>
</dbReference>
<keyword evidence="3 11" id="KW-0479">Metal-binding</keyword>
<feature type="binding site" evidence="11">
    <location>
        <position position="147"/>
    </location>
    <ligand>
        <name>NAD(+)</name>
        <dbReference type="ChEBI" id="CHEBI:57540"/>
    </ligand>
</feature>
<dbReference type="InterPro" id="IPR013840">
    <property type="entry name" value="DNAligase_N"/>
</dbReference>
<comment type="cofactor">
    <cofactor evidence="11">
        <name>Mg(2+)</name>
        <dbReference type="ChEBI" id="CHEBI:18420"/>
    </cofactor>
    <cofactor evidence="11">
        <name>Mn(2+)</name>
        <dbReference type="ChEBI" id="CHEBI:29035"/>
    </cofactor>
</comment>
<feature type="domain" description="BRCT" evidence="12">
    <location>
        <begin position="600"/>
        <end position="679"/>
    </location>
</feature>
<dbReference type="Gene3D" id="3.40.50.10190">
    <property type="entry name" value="BRCT domain"/>
    <property type="match status" value="1"/>
</dbReference>
<comment type="catalytic activity">
    <reaction evidence="10 11">
        <text>NAD(+) + (deoxyribonucleotide)n-3'-hydroxyl + 5'-phospho-(deoxyribonucleotide)m = (deoxyribonucleotide)n+m + AMP + beta-nicotinamide D-nucleotide.</text>
        <dbReference type="EC" id="6.5.1.2"/>
    </reaction>
</comment>
<dbReference type="SMART" id="SM00292">
    <property type="entry name" value="BRCT"/>
    <property type="match status" value="1"/>
</dbReference>
<evidence type="ECO:0000256" key="1">
    <source>
        <dbReference type="ARBA" id="ARBA00022598"/>
    </source>
</evidence>
<dbReference type="InterPro" id="IPR001679">
    <property type="entry name" value="DNA_ligase"/>
</dbReference>
<dbReference type="NCBIfam" id="TIGR00575">
    <property type="entry name" value="dnlj"/>
    <property type="match status" value="1"/>
</dbReference>
<dbReference type="InterPro" id="IPR036420">
    <property type="entry name" value="BRCT_dom_sf"/>
</dbReference>
<dbReference type="Pfam" id="PF03120">
    <property type="entry name" value="OB_DNA_ligase"/>
    <property type="match status" value="1"/>
</dbReference>
<dbReference type="InterPro" id="IPR041663">
    <property type="entry name" value="DisA/LigA_HHH"/>
</dbReference>
<dbReference type="Gene3D" id="2.40.50.140">
    <property type="entry name" value="Nucleic acid-binding proteins"/>
    <property type="match status" value="1"/>
</dbReference>
<dbReference type="SUPFAM" id="SSF50249">
    <property type="entry name" value="Nucleic acid-binding proteins"/>
    <property type="match status" value="1"/>
</dbReference>
<evidence type="ECO:0000256" key="10">
    <source>
        <dbReference type="ARBA" id="ARBA00034005"/>
    </source>
</evidence>
<dbReference type="PROSITE" id="PS01056">
    <property type="entry name" value="DNA_LIGASE_N2"/>
    <property type="match status" value="1"/>
</dbReference>
<dbReference type="SUPFAM" id="SSF47781">
    <property type="entry name" value="RuvA domain 2-like"/>
    <property type="match status" value="1"/>
</dbReference>
<dbReference type="EC" id="6.5.1.2" evidence="11"/>
<dbReference type="Gene3D" id="3.30.470.30">
    <property type="entry name" value="DNA ligase/mRNA capping enzyme"/>
    <property type="match status" value="1"/>
</dbReference>